<feature type="non-terminal residue" evidence="2">
    <location>
        <position position="1"/>
    </location>
</feature>
<keyword evidence="3" id="KW-1185">Reference proteome</keyword>
<feature type="domain" description="DUF8040" evidence="1">
    <location>
        <begin position="1"/>
        <end position="41"/>
    </location>
</feature>
<dbReference type="PANTHER" id="PTHR22930:SF221">
    <property type="entry name" value="NUCLEASE HARBI1"/>
    <property type="match status" value="1"/>
</dbReference>
<feature type="non-terminal residue" evidence="2">
    <location>
        <position position="120"/>
    </location>
</feature>
<reference evidence="2 3" key="1">
    <citation type="submission" date="2014-04" db="EMBL/GenBank/DDBJ databases">
        <authorList>
            <consortium name="DOE Joint Genome Institute"/>
            <person name="Kuo A."/>
            <person name="Kohler A."/>
            <person name="Jargeat P."/>
            <person name="Nagy L.G."/>
            <person name="Floudas D."/>
            <person name="Copeland A."/>
            <person name="Barry K.W."/>
            <person name="Cichocki N."/>
            <person name="Veneault-Fourrey C."/>
            <person name="LaButti K."/>
            <person name="Lindquist E.A."/>
            <person name="Lipzen A."/>
            <person name="Lundell T."/>
            <person name="Morin E."/>
            <person name="Murat C."/>
            <person name="Sun H."/>
            <person name="Tunlid A."/>
            <person name="Henrissat B."/>
            <person name="Grigoriev I.V."/>
            <person name="Hibbett D.S."/>
            <person name="Martin F."/>
            <person name="Nordberg H.P."/>
            <person name="Cantor M.N."/>
            <person name="Hua S.X."/>
        </authorList>
    </citation>
    <scope>NUCLEOTIDE SEQUENCE [LARGE SCALE GENOMIC DNA]</scope>
    <source>
        <strain evidence="2 3">Ve08.2h10</strain>
    </source>
</reference>
<dbReference type="Pfam" id="PF26138">
    <property type="entry name" value="DUF8040"/>
    <property type="match status" value="1"/>
</dbReference>
<dbReference type="HOGENOM" id="CLU_040082_6_1_1"/>
<evidence type="ECO:0000313" key="2">
    <source>
        <dbReference type="EMBL" id="KIK75236.1"/>
    </source>
</evidence>
<dbReference type="Proteomes" id="UP000054538">
    <property type="component" value="Unassembled WGS sequence"/>
</dbReference>
<accession>A0A0D0CVW2</accession>
<organism evidence="2 3">
    <name type="scientific">Paxillus rubicundulus Ve08.2h10</name>
    <dbReference type="NCBI Taxonomy" id="930991"/>
    <lineage>
        <taxon>Eukaryota</taxon>
        <taxon>Fungi</taxon>
        <taxon>Dikarya</taxon>
        <taxon>Basidiomycota</taxon>
        <taxon>Agaricomycotina</taxon>
        <taxon>Agaricomycetes</taxon>
        <taxon>Agaricomycetidae</taxon>
        <taxon>Boletales</taxon>
        <taxon>Paxilineae</taxon>
        <taxon>Paxillaceae</taxon>
        <taxon>Paxillus</taxon>
    </lineage>
</organism>
<protein>
    <recommendedName>
        <fullName evidence="1">DUF8040 domain-containing protein</fullName>
    </recommendedName>
</protein>
<sequence>VEEQLGIFLYTCVTGLSSRHVGERFQCSPDTVTRYFKQLLFFFSSSLFYTTQVQLPTNKTPISATILDDPHFHFFDQCIGAVDGTHIHISSSLGEHGTMHNRKGFLSQNCLFICDIDFCF</sequence>
<gene>
    <name evidence="2" type="ORF">PAXRUDRAFT_39384</name>
</gene>
<reference evidence="3" key="2">
    <citation type="submission" date="2015-01" db="EMBL/GenBank/DDBJ databases">
        <title>Evolutionary Origins and Diversification of the Mycorrhizal Mutualists.</title>
        <authorList>
            <consortium name="DOE Joint Genome Institute"/>
            <consortium name="Mycorrhizal Genomics Consortium"/>
            <person name="Kohler A."/>
            <person name="Kuo A."/>
            <person name="Nagy L.G."/>
            <person name="Floudas D."/>
            <person name="Copeland A."/>
            <person name="Barry K.W."/>
            <person name="Cichocki N."/>
            <person name="Veneault-Fourrey C."/>
            <person name="LaButti K."/>
            <person name="Lindquist E.A."/>
            <person name="Lipzen A."/>
            <person name="Lundell T."/>
            <person name="Morin E."/>
            <person name="Murat C."/>
            <person name="Riley R."/>
            <person name="Ohm R."/>
            <person name="Sun H."/>
            <person name="Tunlid A."/>
            <person name="Henrissat B."/>
            <person name="Grigoriev I.V."/>
            <person name="Hibbett D.S."/>
            <person name="Martin F."/>
        </authorList>
    </citation>
    <scope>NUCLEOTIDE SEQUENCE [LARGE SCALE GENOMIC DNA]</scope>
    <source>
        <strain evidence="3">Ve08.2h10</strain>
    </source>
</reference>
<dbReference type="STRING" id="930991.A0A0D0CVW2"/>
<evidence type="ECO:0000313" key="3">
    <source>
        <dbReference type="Proteomes" id="UP000054538"/>
    </source>
</evidence>
<dbReference type="PANTHER" id="PTHR22930">
    <property type="match status" value="1"/>
</dbReference>
<dbReference type="InterPro" id="IPR058353">
    <property type="entry name" value="DUF8040"/>
</dbReference>
<dbReference type="InParanoid" id="A0A0D0CVW2"/>
<dbReference type="InterPro" id="IPR045249">
    <property type="entry name" value="HARBI1-like"/>
</dbReference>
<dbReference type="AlphaFoldDB" id="A0A0D0CVW2"/>
<dbReference type="EMBL" id="KN828253">
    <property type="protein sequence ID" value="KIK75236.1"/>
    <property type="molecule type" value="Genomic_DNA"/>
</dbReference>
<name>A0A0D0CVW2_9AGAM</name>
<evidence type="ECO:0000259" key="1">
    <source>
        <dbReference type="Pfam" id="PF26138"/>
    </source>
</evidence>
<dbReference type="OrthoDB" id="2655351at2759"/>
<proteinExistence type="predicted"/>